<reference evidence="1 2" key="1">
    <citation type="journal article" date="2014" name="BMC Genomics">
        <title>Comparison of environmental and isolate Sulfobacillus genomes reveals diverse carbon, sulfur, nitrogen, and hydrogen metabolisms.</title>
        <authorList>
            <person name="Justice N.B."/>
            <person name="Norman A."/>
            <person name="Brown C.T."/>
            <person name="Singh A."/>
            <person name="Thomas B.C."/>
            <person name="Banfield J.F."/>
        </authorList>
    </citation>
    <scope>NUCLEOTIDE SEQUENCE [LARGE SCALE GENOMIC DNA]</scope>
    <source>
        <strain evidence="1">AMDSBA4</strain>
    </source>
</reference>
<sequence length="111" mass="11855">GFTQDALATALAQRSGPVASLIDDWSDWIVAVEQGHIPTVAHRIVVTVALALHVPVSALLPPPVFDGPLPTVREQLQAKGLLQEEIQALGHYVDLDDRSACIICTAEDLTP</sequence>
<protein>
    <submittedName>
        <fullName evidence="1">Uncharacterized protein</fullName>
    </submittedName>
</protein>
<dbReference type="AlphaFoldDB" id="A0A2T2XAZ4"/>
<dbReference type="EMBL" id="PXYW01000059">
    <property type="protein sequence ID" value="PSR31640.1"/>
    <property type="molecule type" value="Genomic_DNA"/>
</dbReference>
<organism evidence="1 2">
    <name type="scientific">Sulfobacillus benefaciens</name>
    <dbReference type="NCBI Taxonomy" id="453960"/>
    <lineage>
        <taxon>Bacteria</taxon>
        <taxon>Bacillati</taxon>
        <taxon>Bacillota</taxon>
        <taxon>Clostridia</taxon>
        <taxon>Eubacteriales</taxon>
        <taxon>Clostridiales Family XVII. Incertae Sedis</taxon>
        <taxon>Sulfobacillus</taxon>
    </lineage>
</organism>
<evidence type="ECO:0000313" key="1">
    <source>
        <dbReference type="EMBL" id="PSR31640.1"/>
    </source>
</evidence>
<proteinExistence type="predicted"/>
<dbReference type="Proteomes" id="UP000242972">
    <property type="component" value="Unassembled WGS sequence"/>
</dbReference>
<feature type="non-terminal residue" evidence="1">
    <location>
        <position position="1"/>
    </location>
</feature>
<name>A0A2T2XAZ4_9FIRM</name>
<evidence type="ECO:0000313" key="2">
    <source>
        <dbReference type="Proteomes" id="UP000242972"/>
    </source>
</evidence>
<comment type="caution">
    <text evidence="1">The sequence shown here is derived from an EMBL/GenBank/DDBJ whole genome shotgun (WGS) entry which is preliminary data.</text>
</comment>
<gene>
    <name evidence="1" type="ORF">C7B46_16550</name>
</gene>
<accession>A0A2T2XAZ4</accession>